<feature type="domain" description="Helicase ATP-binding" evidence="16">
    <location>
        <begin position="64"/>
        <end position="249"/>
    </location>
</feature>
<comment type="function">
    <text evidence="12">Modifies the topological state of DNA by introducing positive supercoils in an ATP-dependent process, increasing the linking number in steps of +1. Binds to single-stranded DNA, transiently cleaves and then rejoins the ends, introducing a positive supercoil in the process. The scissile phosphodiester is attacked by the catalytic tyrosine of the enzyme, resulting in the formation of a DNA-(5'-phosphotyrosyl)-enzyme intermediate. Probably involved in rewinding DNA strands in regions of the chromosome that have opened up to allow replication, transcription, DNA repair and/or for DNA protection.</text>
</comment>
<dbReference type="SMART" id="SM00436">
    <property type="entry name" value="TOP1Bc"/>
    <property type="match status" value="1"/>
</dbReference>
<dbReference type="GO" id="GO:0005737">
    <property type="term" value="C:cytoplasm"/>
    <property type="evidence" value="ECO:0007669"/>
    <property type="project" value="UniProtKB-SubCell"/>
</dbReference>
<evidence type="ECO:0000313" key="18">
    <source>
        <dbReference type="EMBL" id="AEA46919.1"/>
    </source>
</evidence>
<comment type="cofactor">
    <cofactor evidence="1">
        <name>Mg(2+)</name>
        <dbReference type="ChEBI" id="CHEBI:18420"/>
    </cofactor>
</comment>
<dbReference type="GO" id="GO:0016887">
    <property type="term" value="F:ATP hydrolysis activity"/>
    <property type="evidence" value="ECO:0007669"/>
    <property type="project" value="RHEA"/>
</dbReference>
<keyword evidence="9 12" id="KW-0238">DNA-binding</keyword>
<dbReference type="AlphaFoldDB" id="F2KSF0"/>
<dbReference type="OrthoDB" id="30963at2157"/>
<protein>
    <recommendedName>
        <fullName evidence="12 13">Reverse gyrase</fullName>
        <ecNumber evidence="12">5.6.2.-</ecNumber>
    </recommendedName>
</protein>
<keyword evidence="6 12" id="KW-0862">Zinc</keyword>
<dbReference type="GO" id="GO:0006260">
    <property type="term" value="P:DNA replication"/>
    <property type="evidence" value="ECO:0007669"/>
    <property type="project" value="UniProtKB-UniRule"/>
</dbReference>
<dbReference type="HOGENOM" id="CLU_002886_0_0_2"/>
<dbReference type="InterPro" id="IPR027417">
    <property type="entry name" value="P-loop_NTPase"/>
</dbReference>
<dbReference type="Pfam" id="PF00270">
    <property type="entry name" value="DEAD"/>
    <property type="match status" value="1"/>
</dbReference>
<evidence type="ECO:0000259" key="17">
    <source>
        <dbReference type="PROSITE" id="PS52039"/>
    </source>
</evidence>
<dbReference type="InterPro" id="IPR013826">
    <property type="entry name" value="Topo_IA_cen_sub3"/>
</dbReference>
<accession>F2KSF0</accession>
<dbReference type="NCBIfam" id="TIGR01054">
    <property type="entry name" value="rgy"/>
    <property type="match status" value="1"/>
</dbReference>
<dbReference type="SMART" id="SM00487">
    <property type="entry name" value="DEXDc"/>
    <property type="match status" value="1"/>
</dbReference>
<dbReference type="Pfam" id="PF01131">
    <property type="entry name" value="Topoisom_bac"/>
    <property type="match status" value="2"/>
</dbReference>
<comment type="cofactor">
    <cofactor evidence="12">
        <name>Zn(2+)</name>
        <dbReference type="ChEBI" id="CHEBI:29105"/>
    </cofactor>
    <text evidence="12">Binds 1 or 2 zinc ions per subunit.</text>
</comment>
<evidence type="ECO:0000313" key="19">
    <source>
        <dbReference type="Proteomes" id="UP000008136"/>
    </source>
</evidence>
<dbReference type="RefSeq" id="WP_013683585.1">
    <property type="nucleotide sequence ID" value="NC_015320.1"/>
</dbReference>
<keyword evidence="12 13" id="KW-0067">ATP-binding</keyword>
<dbReference type="KEGG" id="ave:Arcve_0908"/>
<feature type="binding site" evidence="12">
    <location>
        <position position="60"/>
    </location>
    <ligand>
        <name>ATP</name>
        <dbReference type="ChEBI" id="CHEBI:30616"/>
    </ligand>
</feature>
<feature type="active site" description="O-(5'-phospho-DNA)-tyrosine intermediate" evidence="12">
    <location>
        <position position="823"/>
    </location>
</feature>
<feature type="coiled-coil region" evidence="14">
    <location>
        <begin position="753"/>
        <end position="780"/>
    </location>
</feature>
<dbReference type="GO" id="GO:0005524">
    <property type="term" value="F:ATP binding"/>
    <property type="evidence" value="ECO:0007669"/>
    <property type="project" value="UniProtKB-UniRule"/>
</dbReference>
<evidence type="ECO:0000256" key="6">
    <source>
        <dbReference type="ARBA" id="ARBA00022833"/>
    </source>
</evidence>
<evidence type="ECO:0000256" key="10">
    <source>
        <dbReference type="ARBA" id="ARBA00023235"/>
    </source>
</evidence>
<dbReference type="InterPro" id="IPR011545">
    <property type="entry name" value="DEAD/DEAH_box_helicase_dom"/>
</dbReference>
<feature type="coiled-coil region" evidence="14">
    <location>
        <begin position="398"/>
        <end position="425"/>
    </location>
</feature>
<keyword evidence="19" id="KW-1185">Reference proteome</keyword>
<dbReference type="SUPFAM" id="SSF52540">
    <property type="entry name" value="P-loop containing nucleoside triphosphate hydrolases"/>
    <property type="match status" value="2"/>
</dbReference>
<gene>
    <name evidence="12" type="primary">rgy</name>
    <name evidence="18" type="ordered locus">Arcve_0908</name>
</gene>
<dbReference type="HAMAP" id="MF_01125">
    <property type="entry name" value="Reverse_gyrase"/>
    <property type="match status" value="1"/>
</dbReference>
<dbReference type="SMART" id="SM00493">
    <property type="entry name" value="TOPRIM"/>
    <property type="match status" value="1"/>
</dbReference>
<dbReference type="CDD" id="cd00186">
    <property type="entry name" value="TOP1Ac"/>
    <property type="match status" value="1"/>
</dbReference>
<dbReference type="Pfam" id="PF01751">
    <property type="entry name" value="Toprim"/>
    <property type="match status" value="1"/>
</dbReference>
<dbReference type="GO" id="GO:0008094">
    <property type="term" value="F:ATP-dependent activity, acting on DNA"/>
    <property type="evidence" value="ECO:0007669"/>
    <property type="project" value="UniProtKB-UniRule"/>
</dbReference>
<dbReference type="PROSITE" id="PS52039">
    <property type="entry name" value="TOPO_IA_2"/>
    <property type="match status" value="1"/>
</dbReference>
<keyword evidence="8 12" id="KW-0799">Topoisomerase</keyword>
<dbReference type="Gene3D" id="3.40.50.140">
    <property type="match status" value="1"/>
</dbReference>
<dbReference type="InterPro" id="IPR003601">
    <property type="entry name" value="Topo_IA_2"/>
</dbReference>
<keyword evidence="12 13" id="KW-0547">Nucleotide-binding</keyword>
<dbReference type="EMBL" id="CP002588">
    <property type="protein sequence ID" value="AEA46919.1"/>
    <property type="molecule type" value="Genomic_DNA"/>
</dbReference>
<proteinExistence type="inferred from homology"/>
<keyword evidence="10 12" id="KW-0413">Isomerase</keyword>
<comment type="catalytic activity">
    <reaction evidence="12 13">
        <text>ATP + H2O = ADP + phosphate + H(+)</text>
        <dbReference type="Rhea" id="RHEA:13065"/>
        <dbReference type="ChEBI" id="CHEBI:15377"/>
        <dbReference type="ChEBI" id="CHEBI:15378"/>
        <dbReference type="ChEBI" id="CHEBI:30616"/>
        <dbReference type="ChEBI" id="CHEBI:43474"/>
        <dbReference type="ChEBI" id="CHEBI:456216"/>
    </reaction>
</comment>
<feature type="domain" description="Topo IA-type catalytic" evidence="17">
    <location>
        <begin position="690"/>
        <end position="1068"/>
    </location>
</feature>
<dbReference type="GO" id="GO:0003677">
    <property type="term" value="F:DNA binding"/>
    <property type="evidence" value="ECO:0007669"/>
    <property type="project" value="UniProtKB-UniRule"/>
</dbReference>
<keyword evidence="14" id="KW-0175">Coiled coil</keyword>
<dbReference type="EC" id="5.6.2.-" evidence="12"/>
<dbReference type="CDD" id="cd17924">
    <property type="entry name" value="DDXDc_reverse_gyrase"/>
    <property type="match status" value="1"/>
</dbReference>
<dbReference type="PANTHER" id="PTHR43505:SF1">
    <property type="entry name" value="REVERSE GYRASE"/>
    <property type="match status" value="1"/>
</dbReference>
<dbReference type="InterPro" id="IPR006171">
    <property type="entry name" value="TOPRIM_dom"/>
</dbReference>
<evidence type="ECO:0000256" key="14">
    <source>
        <dbReference type="SAM" id="Coils"/>
    </source>
</evidence>
<organism evidence="18 19">
    <name type="scientific">Archaeoglobus veneficus (strain DSM 11195 / SNP6)</name>
    <dbReference type="NCBI Taxonomy" id="693661"/>
    <lineage>
        <taxon>Archaea</taxon>
        <taxon>Methanobacteriati</taxon>
        <taxon>Methanobacteriota</taxon>
        <taxon>Archaeoglobi</taxon>
        <taxon>Archaeoglobales</taxon>
        <taxon>Archaeoglobaceae</taxon>
        <taxon>Archaeoglobus</taxon>
    </lineage>
</organism>
<dbReference type="PRINTS" id="PR00417">
    <property type="entry name" value="PRTPISMRASEI"/>
</dbReference>
<dbReference type="Proteomes" id="UP000008136">
    <property type="component" value="Chromosome"/>
</dbReference>
<evidence type="ECO:0000256" key="7">
    <source>
        <dbReference type="ARBA" id="ARBA00022842"/>
    </source>
</evidence>
<keyword evidence="12" id="KW-0378">Hydrolase</keyword>
<dbReference type="GO" id="GO:0008270">
    <property type="term" value="F:zinc ion binding"/>
    <property type="evidence" value="ECO:0007669"/>
    <property type="project" value="UniProtKB-UniRule"/>
</dbReference>
<dbReference type="CDD" id="cd03361">
    <property type="entry name" value="TOPRIM_TopoIA_RevGyr"/>
    <property type="match status" value="1"/>
</dbReference>
<keyword evidence="5 12" id="KW-0863">Zinc-finger</keyword>
<dbReference type="InterPro" id="IPR013824">
    <property type="entry name" value="Topo_IA_cen_sub1"/>
</dbReference>
<evidence type="ECO:0000256" key="12">
    <source>
        <dbReference type="HAMAP-Rule" id="MF_01125"/>
    </source>
</evidence>
<keyword evidence="3 12" id="KW-0963">Cytoplasm</keyword>
<keyword evidence="7" id="KW-0460">Magnesium</keyword>
<reference evidence="18 19" key="1">
    <citation type="submission" date="2011-03" db="EMBL/GenBank/DDBJ databases">
        <title>The complete genome of Archaeoglobus veneficus SNP6.</title>
        <authorList>
            <consortium name="US DOE Joint Genome Institute (JGI-PGF)"/>
            <person name="Lucas S."/>
            <person name="Copeland A."/>
            <person name="Lapidus A."/>
            <person name="Bruce D."/>
            <person name="Goodwin L."/>
            <person name="Pitluck S."/>
            <person name="Kyrpides N."/>
            <person name="Mavromatis K."/>
            <person name="Pagani I."/>
            <person name="Ivanova N."/>
            <person name="Mikhailova N."/>
            <person name="Lu M."/>
            <person name="Detter J.C."/>
            <person name="Tapia R."/>
            <person name="Han C."/>
            <person name="Land M."/>
            <person name="Hauser L."/>
            <person name="Markowitz V."/>
            <person name="Cheng J.-F."/>
            <person name="Hugenholtz P."/>
            <person name="Woyke T."/>
            <person name="Wu D."/>
            <person name="Spring S."/>
            <person name="Brambilla E."/>
            <person name="Klenk H.-P."/>
            <person name="Eisen J.A."/>
        </authorList>
    </citation>
    <scope>NUCLEOTIDE SEQUENCE [LARGE SCALE GENOMIC DNA]</scope>
    <source>
        <strain>SNP6</strain>
    </source>
</reference>
<dbReference type="InterPro" id="IPR005736">
    <property type="entry name" value="Reverse_gyrase"/>
</dbReference>
<sequence>MVEAIYAGLCPACGGDLKTSEAKTGKCSRNIPLCRFAGDEVVEEFIEFFRNAIGEPRAVQKFWARRILRGESFAAVAPTGIGKTSFGAAMALFLATKGKKSYIILPTTLLVEQVAESLAKYGEKAGVKVSLNNSDGITVLYYHGRMGKAEKEKFFELIQNADILVTTTQFLSRHFESIKRTFDFVFVDDVDAILKASRNVDRVLMLLGFRKTKKGWEGEARGVLMVSTATAKKGQKIKLFRQLLNFDVGSSTHAVRNIEDIAVEKDDVETIASILEMMGTGGIIYARNTQDAEMLYEALKEKFKIGIVTSGRKKDYELFESGEIDYLIGTAYYYGTLVRGLDLPERIRFAVFVGAPTFTVKLEDVESASPGIIRILALIFRDSEEVKEYLSILPVIDKPEHEKELAELRKILKKLVEEGKAKEKDVVVRKGEVIFPDLRTYIQGSGRTSRLFAGGITKGASFLLESDEEVRNAFVERAKHYDIEFKRMEEVNFEELIKEINESRVAFRRRKEAGDVVKPTLFIVESPTKAKQISRFFGQPSVKAFDGIIAYEVPTAKRVLLVSASLGHVTDLITNRGFHGVEVNGHFVPVYASIKRCRQCGYQFTEERQNCPKCGSEDIDDSKRRIEALRKLAHDAGEVIIGTDPDAEGEKIAWDIQNLLAGCGEIRRAEFHEVTRRAVSEALENLRSVDENLVKAQIVRRIEDRWIGFVLSQKLWKAFGSTNLSAGRAQTPVLGWVIERAEQHREKKVIGFIRDLELSIEGLKAKKARLRIRLIEEKEEEKTPLPPYTTDAMLRDANAILKIPAKEAMAIAQTLFESGLITYHRTDSTRVSEAGMRVAREYLGEDFVAREWFAEGAHECIRPTRAVDKNTLQRLIQENVIAVEDITWRHLALYDLIFRRFMASQCKPYTVRVCRYLVEANGISVEEERVIDARGKAYELYKAVWVRKPLPEGEVEVDVEVRRVPKVPLYTQSDLIQLMREKGIGRPSTYATIIDKLFQRNYVVERNGRVMPTKRGMDVFGYLVRRYAKFVSEERTRILEEKMDAVERGELDYLKALEELYAEIKEITA</sequence>
<dbReference type="Gene3D" id="2.60.510.20">
    <property type="match status" value="1"/>
</dbReference>
<dbReference type="STRING" id="693661.Arcve_0908"/>
<dbReference type="InterPro" id="IPR023405">
    <property type="entry name" value="Topo_IA_core_domain"/>
</dbReference>
<evidence type="ECO:0000259" key="15">
    <source>
        <dbReference type="PROSITE" id="PS50880"/>
    </source>
</evidence>
<name>F2KSF0_ARCVS</name>
<evidence type="ECO:0000256" key="11">
    <source>
        <dbReference type="ARBA" id="ARBA00043976"/>
    </source>
</evidence>
<dbReference type="GO" id="GO:0006265">
    <property type="term" value="P:DNA topological change"/>
    <property type="evidence" value="ECO:0007669"/>
    <property type="project" value="UniProtKB-UniRule"/>
</dbReference>
<dbReference type="PANTHER" id="PTHR43505">
    <property type="entry name" value="REVERSE GYRASE"/>
    <property type="match status" value="1"/>
</dbReference>
<comment type="subcellular location">
    <subcellularLocation>
        <location evidence="2 12">Cytoplasm</location>
    </subcellularLocation>
</comment>
<dbReference type="eggNOG" id="arCOG01526">
    <property type="taxonomic scope" value="Archaea"/>
</dbReference>
<dbReference type="InterPro" id="IPR034142">
    <property type="entry name" value="TOPRIM_RevGyr"/>
</dbReference>
<dbReference type="CDD" id="cd18798">
    <property type="entry name" value="SF2_C_reverse_gyrase"/>
    <property type="match status" value="1"/>
</dbReference>
<comment type="similarity">
    <text evidence="12">In the C-terminal section; belongs to the type IA topoisomerase family.</text>
</comment>
<evidence type="ECO:0000256" key="5">
    <source>
        <dbReference type="ARBA" id="ARBA00022771"/>
    </source>
</evidence>
<evidence type="ECO:0000256" key="8">
    <source>
        <dbReference type="ARBA" id="ARBA00023029"/>
    </source>
</evidence>
<dbReference type="InterPro" id="IPR013497">
    <property type="entry name" value="Topo_IA_cen"/>
</dbReference>
<dbReference type="SMART" id="SM00437">
    <property type="entry name" value="TOP1Ac"/>
    <property type="match status" value="1"/>
</dbReference>
<dbReference type="PROSITE" id="PS52037">
    <property type="entry name" value="ZF_RG_C"/>
    <property type="match status" value="1"/>
</dbReference>
<dbReference type="Gene3D" id="1.10.290.10">
    <property type="entry name" value="Topoisomerase I, domain 4"/>
    <property type="match status" value="1"/>
</dbReference>
<dbReference type="Gene3D" id="1.10.460.10">
    <property type="entry name" value="Topoisomerase I, domain 2"/>
    <property type="match status" value="1"/>
</dbReference>
<dbReference type="Gene3D" id="3.30.56.120">
    <property type="match status" value="1"/>
</dbReference>
<feature type="domain" description="Toprim" evidence="15">
    <location>
        <begin position="519"/>
        <end position="675"/>
    </location>
</feature>
<dbReference type="GeneID" id="10394014"/>
<evidence type="ECO:0000256" key="3">
    <source>
        <dbReference type="ARBA" id="ARBA00022490"/>
    </source>
</evidence>
<feature type="region of interest" description="Topoisomerase I" evidence="12">
    <location>
        <begin position="515"/>
        <end position="1069"/>
    </location>
</feature>
<comment type="miscellaneous">
    <text evidence="12">This enzyme is the only unique feature of hyperthermophilic bacteria/archaea known and seems to be essential for adaptation to life at high temperatures. It may play a role in stabilization of DNA at high temperatures.</text>
</comment>
<dbReference type="GO" id="GO:0160097">
    <property type="term" value="F:reverse gyrase activity"/>
    <property type="evidence" value="ECO:0007669"/>
    <property type="project" value="UniProtKB-UniRule"/>
</dbReference>
<evidence type="ECO:0000256" key="2">
    <source>
        <dbReference type="ARBA" id="ARBA00004496"/>
    </source>
</evidence>
<comment type="similarity">
    <text evidence="11 12">In the N-terminal section; belongs to the DEAD box helicase family. DDVD subfamily.</text>
</comment>
<evidence type="ECO:0000256" key="13">
    <source>
        <dbReference type="RuleBase" id="RU004026"/>
    </source>
</evidence>
<evidence type="ECO:0000259" key="16">
    <source>
        <dbReference type="PROSITE" id="PS51192"/>
    </source>
</evidence>
<dbReference type="Gene3D" id="3.40.50.300">
    <property type="entry name" value="P-loop containing nucleotide triphosphate hydrolases"/>
    <property type="match status" value="2"/>
</dbReference>
<evidence type="ECO:0000256" key="4">
    <source>
        <dbReference type="ARBA" id="ARBA00022723"/>
    </source>
</evidence>
<dbReference type="SUPFAM" id="SSF56712">
    <property type="entry name" value="Prokaryotic type I DNA topoisomerase"/>
    <property type="match status" value="1"/>
</dbReference>
<dbReference type="SMART" id="SM00382">
    <property type="entry name" value="AAA"/>
    <property type="match status" value="1"/>
</dbReference>
<dbReference type="PROSITE" id="PS50880">
    <property type="entry name" value="TOPRIM"/>
    <property type="match status" value="1"/>
</dbReference>
<evidence type="ECO:0000256" key="1">
    <source>
        <dbReference type="ARBA" id="ARBA00001946"/>
    </source>
</evidence>
<comment type="domain">
    <text evidence="12">Introduction of positive supercoils requires the cooperation of both domains. The helicase-like domain probably does not directly unwind DNA, but more likely acts by driving ATP-dependent conformational changes within the whole enzyme. A beta hairpin in the 'latch' region of the N-terminal domain plays a regulatory role in the enzyme, repressing topoisomerase activity in the absence of ATP and preventing the enzyme from acting as an ATP-independent relaxing enzyme; it also helps to coordinate nucleotide hydrolysis by the ATPase domain with the supercoiling activity of the topoisomerase domain.</text>
</comment>
<comment type="subunit">
    <text evidence="12">Monomer.</text>
</comment>
<dbReference type="InterPro" id="IPR003602">
    <property type="entry name" value="Topo_IA_DNA-bd_dom"/>
</dbReference>
<dbReference type="InterPro" id="IPR003593">
    <property type="entry name" value="AAA+_ATPase"/>
</dbReference>
<dbReference type="Gene3D" id="2.20.20.30">
    <property type="entry name" value="reverse gyrase domain"/>
    <property type="match status" value="1"/>
</dbReference>
<dbReference type="InterPro" id="IPR014001">
    <property type="entry name" value="Helicase_ATP-bd"/>
</dbReference>
<keyword evidence="4 12" id="KW-0479">Metal-binding</keyword>
<comment type="function">
    <text evidence="13">Modifies the topological state of DNA by introducing positive supercoils in an ATP-dependent process, increasing the linking number in steps of +1. Binds to single-stranded DNA, transiently cleaves and then rejoins the ends, introducing a positive supercoil in the process. The scissile phosphodiester is attacked by the catalytic tyrosine of the enzyme, resulting in the formation of a DNA-(5'-phosphotyrosyl)-enzyme intermediate. Involved in rewinding DNA strands in regions of the chromosome that have opened up to allow replication, transcription, DNA repair and/or for DNA protection.</text>
</comment>
<evidence type="ECO:0000256" key="9">
    <source>
        <dbReference type="ARBA" id="ARBA00023125"/>
    </source>
</evidence>
<dbReference type="PROSITE" id="PS51192">
    <property type="entry name" value="HELICASE_ATP_BIND_1"/>
    <property type="match status" value="1"/>
</dbReference>